<protein>
    <submittedName>
        <fullName evidence="3">Antirestriction protein ArdC</fullName>
    </submittedName>
</protein>
<dbReference type="PIRSF" id="PIRSF037112">
    <property type="entry name" value="Antirestriction_ArdC"/>
    <property type="match status" value="1"/>
</dbReference>
<feature type="domain" description="N-terminal" evidence="1">
    <location>
        <begin position="14"/>
        <end position="134"/>
    </location>
</feature>
<dbReference type="Proteomes" id="UP000198755">
    <property type="component" value="Unassembled WGS sequence"/>
</dbReference>
<evidence type="ECO:0000313" key="3">
    <source>
        <dbReference type="EMBL" id="SFK81134.1"/>
    </source>
</evidence>
<keyword evidence="4" id="KW-1185">Reference proteome</keyword>
<sequence>MKTFKSKTTDGRRDHYQELTDTVVAALEAGTAPWRRPWDPDKSAGSATPVNAATGRRYRGVNTLVLGMSSLAFVSGDPRWCSYRQASERGWQVRKGEKGATIYFYKPLEVKDSSAPAGEDVLKIVPLLRIFTVFHASQIDGVPEFITPNAPKPLQKRIEDADLIMKASGVTLRTGGDRAFYSPATDHIQLPPDASFHSPEDWAVTALHELSHASGAAHRLNRDLTGRFGSSAYSREELRAEISSMYVGSEIGIPTAIPNHASYIQSWIKILKEDKREILRAAADAQKIADYILSFHPHYALAQPDQIGAADDRSDGSPADEALAA</sequence>
<evidence type="ECO:0000259" key="1">
    <source>
        <dbReference type="Pfam" id="PF08401"/>
    </source>
</evidence>
<dbReference type="AlphaFoldDB" id="A0A1I4CIR9"/>
<gene>
    <name evidence="3" type="ORF">SAMN05444581_12325</name>
</gene>
<organism evidence="3 4">
    <name type="scientific">Methylocapsa palsarum</name>
    <dbReference type="NCBI Taxonomy" id="1612308"/>
    <lineage>
        <taxon>Bacteria</taxon>
        <taxon>Pseudomonadati</taxon>
        <taxon>Pseudomonadota</taxon>
        <taxon>Alphaproteobacteria</taxon>
        <taxon>Hyphomicrobiales</taxon>
        <taxon>Beijerinckiaceae</taxon>
        <taxon>Methylocapsa</taxon>
    </lineage>
</organism>
<dbReference type="InterPro" id="IPR013610">
    <property type="entry name" value="ArdC_N"/>
</dbReference>
<dbReference type="InterPro" id="IPR017113">
    <property type="entry name" value="Antirestriction_ArdC"/>
</dbReference>
<feature type="domain" description="Polyvalent protein metallopeptidase" evidence="2">
    <location>
        <begin position="160"/>
        <end position="283"/>
    </location>
</feature>
<dbReference type="Pfam" id="PF18818">
    <property type="entry name" value="MPTase-PolyVal"/>
    <property type="match status" value="1"/>
</dbReference>
<proteinExistence type="predicted"/>
<dbReference type="RefSeq" id="WP_091686141.1">
    <property type="nucleotide sequence ID" value="NZ_FOSN01000023.1"/>
</dbReference>
<dbReference type="OrthoDB" id="9792687at2"/>
<accession>A0A1I4CIR9</accession>
<evidence type="ECO:0000259" key="2">
    <source>
        <dbReference type="Pfam" id="PF18818"/>
    </source>
</evidence>
<reference evidence="3 4" key="1">
    <citation type="submission" date="2016-10" db="EMBL/GenBank/DDBJ databases">
        <authorList>
            <person name="de Groot N.N."/>
        </authorList>
    </citation>
    <scope>NUCLEOTIDE SEQUENCE [LARGE SCALE GENOMIC DNA]</scope>
    <source>
        <strain evidence="3 4">NE2</strain>
    </source>
</reference>
<dbReference type="InterPro" id="IPR041459">
    <property type="entry name" value="MPTase-PolyVal"/>
</dbReference>
<dbReference type="Pfam" id="PF08401">
    <property type="entry name" value="ArdcN"/>
    <property type="match status" value="1"/>
</dbReference>
<dbReference type="GO" id="GO:0003697">
    <property type="term" value="F:single-stranded DNA binding"/>
    <property type="evidence" value="ECO:0007669"/>
    <property type="project" value="InterPro"/>
</dbReference>
<name>A0A1I4CIR9_9HYPH</name>
<dbReference type="EMBL" id="FOSN01000023">
    <property type="protein sequence ID" value="SFK81134.1"/>
    <property type="molecule type" value="Genomic_DNA"/>
</dbReference>
<dbReference type="STRING" id="1612308.SAMN05444581_12325"/>
<evidence type="ECO:0000313" key="4">
    <source>
        <dbReference type="Proteomes" id="UP000198755"/>
    </source>
</evidence>